<feature type="region of interest" description="Disordered" evidence="11">
    <location>
        <begin position="1"/>
        <end position="63"/>
    </location>
</feature>
<dbReference type="InterPro" id="IPR003006">
    <property type="entry name" value="Ig/MHC_CS"/>
</dbReference>
<sequence length="314" mass="33841">CAVTRECSQGLRLPVNPGKRGAGPDSPPLHDKAITPTPGQAITPTPGPEARQSNNSASGTLAGALVSPGSGRVSPGLHTFQYTYGCQQRADGGAGGFRQYGYDGRDFLSYDTGTHTWVAPSKEAEITKGKMEGDRHLSQQQRDYLERKCGEWLQKYLGYGNETLQRRERPAVRVTGRDAPGGPTTLSCRAHGFYPRDIAVSWLRRGESREQETRRGGILPNGDGTYHAWATVEIDPRERGLYRCRVEHASLAQPLDTAWGEAGGVCGRGMKWGWGSQGDWPYSPPGNTLCSTPQVEKMREAAGQAGRVASGGGG</sequence>
<feature type="domain" description="Ig-like" evidence="12">
    <location>
        <begin position="170"/>
        <end position="256"/>
    </location>
</feature>
<dbReference type="GO" id="GO:0042612">
    <property type="term" value="C:MHC class I protein complex"/>
    <property type="evidence" value="ECO:0007669"/>
    <property type="project" value="UniProtKB-KW"/>
</dbReference>
<evidence type="ECO:0000256" key="4">
    <source>
        <dbReference type="ARBA" id="ARBA00022729"/>
    </source>
</evidence>
<evidence type="ECO:0000256" key="10">
    <source>
        <dbReference type="RuleBase" id="RU004439"/>
    </source>
</evidence>
<dbReference type="PROSITE" id="PS00290">
    <property type="entry name" value="IG_MHC"/>
    <property type="match status" value="1"/>
</dbReference>
<dbReference type="InterPro" id="IPR001039">
    <property type="entry name" value="MHC_I_a_a1/a2"/>
</dbReference>
<dbReference type="FunFam" id="2.60.40.10:FF:000204">
    <property type="entry name" value="Major histocompatibility complex, class I-related protein"/>
    <property type="match status" value="1"/>
</dbReference>
<dbReference type="Gene3D" id="3.30.500.10">
    <property type="entry name" value="MHC class I-like antigen recognition-like"/>
    <property type="match status" value="1"/>
</dbReference>
<dbReference type="GO" id="GO:0005615">
    <property type="term" value="C:extracellular space"/>
    <property type="evidence" value="ECO:0007669"/>
    <property type="project" value="TreeGrafter"/>
</dbReference>
<comment type="subcellular location">
    <subcellularLocation>
        <location evidence="1">Membrane</location>
        <topology evidence="1">Single-pass type I membrane protein</topology>
    </subcellularLocation>
</comment>
<dbReference type="GO" id="GO:0006955">
    <property type="term" value="P:immune response"/>
    <property type="evidence" value="ECO:0007669"/>
    <property type="project" value="TreeGrafter"/>
</dbReference>
<name>A0A8C3SRL8_CHESE</name>
<dbReference type="Ensembl" id="ENSCSRT00000017084.1">
    <property type="protein sequence ID" value="ENSCSRP00000016362.1"/>
    <property type="gene ID" value="ENSCSRG00000012512.1"/>
</dbReference>
<keyword evidence="8" id="KW-1015">Disulfide bond</keyword>
<keyword evidence="7" id="KW-0472">Membrane</keyword>
<evidence type="ECO:0000313" key="14">
    <source>
        <dbReference type="Proteomes" id="UP000694403"/>
    </source>
</evidence>
<organism evidence="13 14">
    <name type="scientific">Chelydra serpentina</name>
    <name type="common">Snapping turtle</name>
    <name type="synonym">Testudo serpentina</name>
    <dbReference type="NCBI Taxonomy" id="8475"/>
    <lineage>
        <taxon>Eukaryota</taxon>
        <taxon>Metazoa</taxon>
        <taxon>Chordata</taxon>
        <taxon>Craniata</taxon>
        <taxon>Vertebrata</taxon>
        <taxon>Euteleostomi</taxon>
        <taxon>Archelosauria</taxon>
        <taxon>Testudinata</taxon>
        <taxon>Testudines</taxon>
        <taxon>Cryptodira</taxon>
        <taxon>Durocryptodira</taxon>
        <taxon>Americhelydia</taxon>
        <taxon>Chelydroidea</taxon>
        <taxon>Chelydridae</taxon>
        <taxon>Chelydra</taxon>
    </lineage>
</organism>
<evidence type="ECO:0000259" key="12">
    <source>
        <dbReference type="PROSITE" id="PS50835"/>
    </source>
</evidence>
<evidence type="ECO:0000256" key="6">
    <source>
        <dbReference type="ARBA" id="ARBA00022989"/>
    </source>
</evidence>
<evidence type="ECO:0000256" key="7">
    <source>
        <dbReference type="ARBA" id="ARBA00023136"/>
    </source>
</evidence>
<dbReference type="InterPro" id="IPR036179">
    <property type="entry name" value="Ig-like_dom_sf"/>
</dbReference>
<evidence type="ECO:0000256" key="11">
    <source>
        <dbReference type="SAM" id="MobiDB-lite"/>
    </source>
</evidence>
<dbReference type="SUPFAM" id="SSF48726">
    <property type="entry name" value="Immunoglobulin"/>
    <property type="match status" value="1"/>
</dbReference>
<keyword evidence="9" id="KW-0325">Glycoprotein</keyword>
<reference evidence="13" key="2">
    <citation type="submission" date="2025-09" db="UniProtKB">
        <authorList>
            <consortium name="Ensembl"/>
        </authorList>
    </citation>
    <scope>IDENTIFICATION</scope>
</reference>
<dbReference type="InterPro" id="IPR050208">
    <property type="entry name" value="MHC_class-I_related"/>
</dbReference>
<reference evidence="13" key="1">
    <citation type="submission" date="2025-08" db="UniProtKB">
        <authorList>
            <consortium name="Ensembl"/>
        </authorList>
    </citation>
    <scope>IDENTIFICATION</scope>
</reference>
<dbReference type="InterPro" id="IPR013783">
    <property type="entry name" value="Ig-like_fold"/>
</dbReference>
<dbReference type="PROSITE" id="PS50835">
    <property type="entry name" value="IG_LIKE"/>
    <property type="match status" value="1"/>
</dbReference>
<dbReference type="AlphaFoldDB" id="A0A8C3SRL8"/>
<keyword evidence="3" id="KW-0812">Transmembrane</keyword>
<keyword evidence="14" id="KW-1185">Reference proteome</keyword>
<dbReference type="InterPro" id="IPR007110">
    <property type="entry name" value="Ig-like_dom"/>
</dbReference>
<keyword evidence="5" id="KW-0391">Immunity</keyword>
<dbReference type="Proteomes" id="UP000694403">
    <property type="component" value="Unplaced"/>
</dbReference>
<dbReference type="GO" id="GO:0002474">
    <property type="term" value="P:antigen processing and presentation of peptide antigen via MHC class I"/>
    <property type="evidence" value="ECO:0007669"/>
    <property type="project" value="UniProtKB-KW"/>
</dbReference>
<evidence type="ECO:0000256" key="2">
    <source>
        <dbReference type="ARBA" id="ARBA00022451"/>
    </source>
</evidence>
<evidence type="ECO:0000256" key="8">
    <source>
        <dbReference type="ARBA" id="ARBA00023157"/>
    </source>
</evidence>
<dbReference type="SUPFAM" id="SSF54452">
    <property type="entry name" value="MHC antigen-recognition domain"/>
    <property type="match status" value="1"/>
</dbReference>
<protein>
    <recommendedName>
        <fullName evidence="12">Ig-like domain-containing protein</fullName>
    </recommendedName>
</protein>
<dbReference type="InterPro" id="IPR037055">
    <property type="entry name" value="MHC_I-like_Ag-recog_sf"/>
</dbReference>
<dbReference type="Pfam" id="PF07654">
    <property type="entry name" value="C1-set"/>
    <property type="match status" value="1"/>
</dbReference>
<evidence type="ECO:0000256" key="9">
    <source>
        <dbReference type="ARBA" id="ARBA00023180"/>
    </source>
</evidence>
<keyword evidence="4" id="KW-0732">Signal</keyword>
<evidence type="ECO:0000313" key="13">
    <source>
        <dbReference type="Ensembl" id="ENSCSRP00000016362.1"/>
    </source>
</evidence>
<dbReference type="PANTHER" id="PTHR16675:SF242">
    <property type="entry name" value="MAJOR HISTOCOMPATIBILITY COMPLEX CLASS I-RELATED GENE PROTEIN"/>
    <property type="match status" value="1"/>
</dbReference>
<keyword evidence="2" id="KW-0490">MHC I</keyword>
<evidence type="ECO:0000256" key="1">
    <source>
        <dbReference type="ARBA" id="ARBA00004479"/>
    </source>
</evidence>
<dbReference type="InterPro" id="IPR011161">
    <property type="entry name" value="MHC_I-like_Ag-recog"/>
</dbReference>
<dbReference type="PANTHER" id="PTHR16675">
    <property type="entry name" value="MHC CLASS I-RELATED"/>
    <property type="match status" value="1"/>
</dbReference>
<dbReference type="PRINTS" id="PR01638">
    <property type="entry name" value="MHCCLASSI"/>
</dbReference>
<comment type="similarity">
    <text evidence="10">Belongs to the MHC class I family.</text>
</comment>
<accession>A0A8C3SRL8</accession>
<proteinExistence type="inferred from homology"/>
<dbReference type="InterPro" id="IPR011162">
    <property type="entry name" value="MHC_I/II-like_Ag-recog"/>
</dbReference>
<keyword evidence="6" id="KW-1133">Transmembrane helix</keyword>
<dbReference type="GO" id="GO:0009897">
    <property type="term" value="C:external side of plasma membrane"/>
    <property type="evidence" value="ECO:0007669"/>
    <property type="project" value="TreeGrafter"/>
</dbReference>
<evidence type="ECO:0000256" key="3">
    <source>
        <dbReference type="ARBA" id="ARBA00022692"/>
    </source>
</evidence>
<evidence type="ECO:0000256" key="5">
    <source>
        <dbReference type="ARBA" id="ARBA00022859"/>
    </source>
</evidence>
<dbReference type="InterPro" id="IPR003597">
    <property type="entry name" value="Ig_C1-set"/>
</dbReference>
<dbReference type="Gene3D" id="2.60.40.10">
    <property type="entry name" value="Immunoglobulins"/>
    <property type="match status" value="1"/>
</dbReference>
<dbReference type="SMART" id="SM00407">
    <property type="entry name" value="IGc1"/>
    <property type="match status" value="1"/>
</dbReference>
<dbReference type="Pfam" id="PF00129">
    <property type="entry name" value="MHC_I"/>
    <property type="match status" value="1"/>
</dbReference>